<feature type="region of interest" description="Disordered" evidence="1">
    <location>
        <begin position="342"/>
        <end position="362"/>
    </location>
</feature>
<evidence type="ECO:0000256" key="1">
    <source>
        <dbReference type="SAM" id="MobiDB-lite"/>
    </source>
</evidence>
<feature type="compositionally biased region" description="Low complexity" evidence="1">
    <location>
        <begin position="81"/>
        <end position="91"/>
    </location>
</feature>
<sequence>MTTTQKATRPKWMTKAQWAAERRDDIKSEDEDPIGNVAVGSTSSADRMMATPTPAPPSTPPHTPIPVPNPAQRRQGHQGRQRGAPQPLAAPQPANACLTCINFGILCKPNPGYSCFTCRSRKKKCEQSGTTRGRSASCARQPTQSRSADALLQRGTPTRSQAPSEAPAARSQCPSCAASSKRGTPISTQPPANPQDRPNAASSSMGIILRILPSLGGNPLVLHEEHHTALQWLETVEVENRKLRGLIMRALDCIEVLEQGMSSLGRICEATQQSIATSPTDFDRANMGFPFKQERSTMASHQELGPAQPSHSPSPSLSSNTIAIPSAVNLGMRWHIGPAIVQSTTPIPPSASPWTSLDTRRS</sequence>
<proteinExistence type="predicted"/>
<evidence type="ECO:0008006" key="4">
    <source>
        <dbReference type="Google" id="ProtNLM"/>
    </source>
</evidence>
<reference evidence="2 3" key="1">
    <citation type="submission" date="2014-04" db="EMBL/GenBank/DDBJ databases">
        <authorList>
            <consortium name="DOE Joint Genome Institute"/>
            <person name="Kuo A."/>
            <person name="Kohler A."/>
            <person name="Jargeat P."/>
            <person name="Nagy L.G."/>
            <person name="Floudas D."/>
            <person name="Copeland A."/>
            <person name="Barry K.W."/>
            <person name="Cichocki N."/>
            <person name="Veneault-Fourrey C."/>
            <person name="LaButti K."/>
            <person name="Lindquist E.A."/>
            <person name="Lipzen A."/>
            <person name="Lundell T."/>
            <person name="Morin E."/>
            <person name="Murat C."/>
            <person name="Sun H."/>
            <person name="Tunlid A."/>
            <person name="Henrissat B."/>
            <person name="Grigoriev I.V."/>
            <person name="Hibbett D.S."/>
            <person name="Martin F."/>
            <person name="Nordberg H.P."/>
            <person name="Cantor M.N."/>
            <person name="Hua S.X."/>
        </authorList>
    </citation>
    <scope>NUCLEOTIDE SEQUENCE [LARGE SCALE GENOMIC DNA]</scope>
    <source>
        <strain evidence="2 3">Ve08.2h10</strain>
    </source>
</reference>
<feature type="region of interest" description="Disordered" evidence="1">
    <location>
        <begin position="126"/>
        <end position="201"/>
    </location>
</feature>
<feature type="compositionally biased region" description="Polar residues" evidence="1">
    <location>
        <begin position="127"/>
        <end position="147"/>
    </location>
</feature>
<feature type="compositionally biased region" description="Low complexity" evidence="1">
    <location>
        <begin position="309"/>
        <end position="319"/>
    </location>
</feature>
<feature type="region of interest" description="Disordered" evidence="1">
    <location>
        <begin position="1"/>
        <end position="91"/>
    </location>
</feature>
<feature type="compositionally biased region" description="Polar residues" evidence="1">
    <location>
        <begin position="352"/>
        <end position="362"/>
    </location>
</feature>
<evidence type="ECO:0000313" key="3">
    <source>
        <dbReference type="Proteomes" id="UP000054538"/>
    </source>
</evidence>
<feature type="compositionally biased region" description="Polar residues" evidence="1">
    <location>
        <begin position="172"/>
        <end position="190"/>
    </location>
</feature>
<gene>
    <name evidence="2" type="ORF">PAXRUDRAFT_18505</name>
</gene>
<dbReference type="InParanoid" id="A0A0D0CXW2"/>
<accession>A0A0D0CXW2</accession>
<feature type="region of interest" description="Disordered" evidence="1">
    <location>
        <begin position="296"/>
        <end position="320"/>
    </location>
</feature>
<reference evidence="3" key="2">
    <citation type="submission" date="2015-01" db="EMBL/GenBank/DDBJ databases">
        <title>Evolutionary Origins and Diversification of the Mycorrhizal Mutualists.</title>
        <authorList>
            <consortium name="DOE Joint Genome Institute"/>
            <consortium name="Mycorrhizal Genomics Consortium"/>
            <person name="Kohler A."/>
            <person name="Kuo A."/>
            <person name="Nagy L.G."/>
            <person name="Floudas D."/>
            <person name="Copeland A."/>
            <person name="Barry K.W."/>
            <person name="Cichocki N."/>
            <person name="Veneault-Fourrey C."/>
            <person name="LaButti K."/>
            <person name="Lindquist E.A."/>
            <person name="Lipzen A."/>
            <person name="Lundell T."/>
            <person name="Morin E."/>
            <person name="Murat C."/>
            <person name="Riley R."/>
            <person name="Ohm R."/>
            <person name="Sun H."/>
            <person name="Tunlid A."/>
            <person name="Henrissat B."/>
            <person name="Grigoriev I.V."/>
            <person name="Hibbett D.S."/>
            <person name="Martin F."/>
        </authorList>
    </citation>
    <scope>NUCLEOTIDE SEQUENCE [LARGE SCALE GENOMIC DNA]</scope>
    <source>
        <strain evidence="3">Ve08.2h10</strain>
    </source>
</reference>
<name>A0A0D0CXW2_9AGAM</name>
<organism evidence="2 3">
    <name type="scientific">Paxillus rubicundulus Ve08.2h10</name>
    <dbReference type="NCBI Taxonomy" id="930991"/>
    <lineage>
        <taxon>Eukaryota</taxon>
        <taxon>Fungi</taxon>
        <taxon>Dikarya</taxon>
        <taxon>Basidiomycota</taxon>
        <taxon>Agaricomycotina</taxon>
        <taxon>Agaricomycetes</taxon>
        <taxon>Agaricomycetidae</taxon>
        <taxon>Boletales</taxon>
        <taxon>Paxilineae</taxon>
        <taxon>Paxillaceae</taxon>
        <taxon>Paxillus</taxon>
    </lineage>
</organism>
<dbReference type="EMBL" id="KN827718">
    <property type="protein sequence ID" value="KIK76021.1"/>
    <property type="molecule type" value="Genomic_DNA"/>
</dbReference>
<dbReference type="AlphaFoldDB" id="A0A0D0CXW2"/>
<dbReference type="OrthoDB" id="10456889at2759"/>
<dbReference type="Proteomes" id="UP000054538">
    <property type="component" value="Unassembled WGS sequence"/>
</dbReference>
<feature type="compositionally biased region" description="Pro residues" evidence="1">
    <location>
        <begin position="53"/>
        <end position="69"/>
    </location>
</feature>
<dbReference type="HOGENOM" id="CLU_038959_1_0_1"/>
<keyword evidence="3" id="KW-1185">Reference proteome</keyword>
<evidence type="ECO:0000313" key="2">
    <source>
        <dbReference type="EMBL" id="KIK76021.1"/>
    </source>
</evidence>
<protein>
    <recommendedName>
        <fullName evidence="4">Zn(2)-C6 fungal-type domain-containing protein</fullName>
    </recommendedName>
</protein>